<dbReference type="OrthoDB" id="66409at2759"/>
<dbReference type="STRING" id="1314790.A0A1Y1YSH9"/>
<dbReference type="GO" id="GO:0005886">
    <property type="term" value="C:plasma membrane"/>
    <property type="evidence" value="ECO:0007669"/>
    <property type="project" value="TreeGrafter"/>
</dbReference>
<dbReference type="InParanoid" id="A0A1Y1YSH9"/>
<name>A0A1Y1YSH9_9FUNG</name>
<feature type="domain" description="UDENN" evidence="1">
    <location>
        <begin position="7"/>
        <end position="529"/>
    </location>
</feature>
<comment type="caution">
    <text evidence="2">The sequence shown here is derived from an EMBL/GenBank/DDBJ whole genome shotgun (WGS) entry which is preliminary data.</text>
</comment>
<dbReference type="Pfam" id="PF08616">
    <property type="entry name" value="SPA"/>
    <property type="match status" value="1"/>
</dbReference>
<dbReference type="PANTHER" id="PTHR28245">
    <property type="entry name" value="ARF3-INTERACTING PROTEIN 1"/>
    <property type="match status" value="1"/>
</dbReference>
<dbReference type="FunCoup" id="A0A1Y1YSH9">
    <property type="interactions" value="126"/>
</dbReference>
<dbReference type="Pfam" id="PF07792">
    <property type="entry name" value="Afi1"/>
    <property type="match status" value="1"/>
</dbReference>
<sequence length="678" mass="76459">MKYNHVQFILLAEFDIDKGSSLTYQYPAPTGTDPHVLAELMLPDGAHQWEDDWTIFFLNQKVPESGKNFECGGEPQKQNPNHQPLLYVLNRVCTKHDPGAPRGAMVKAMAICTKHQYLHVYKPVLLLALENYFQNPSQDILASLFDAVNSMDLRTMPAFSLNERLILRASENKDMFEEKFVEMEEINNPDFKDPRELEQVSGDEMDETALKKKKRNTYIDLSSGQKKEMTTTMSNKNKDRHFFETKVIYEGHKLPIRVPLTVHPEEVGDFSLIKLITTFSQSSASYQTIHPHLHTSGPQTHPIILLINALLTQKKIIFLGHGLPSGEVANYVLAACAMGSGSGAVLRGFTERAFPYTNLTNVDELRKFPGFIAGVTNPTFEEHPKWWDVLCNIRTGKVTVSGEISMSGVGGGTFVGKEKIGNDPMTKPGSTTSHPQRLENIADNDFMSEVMLAIQSHYGENVIRAKIQEYIQRFVRLAALYEEETRGSTNIGITSSNTKSANELLGNGLYFPDTGPNSTKERELLANRGRIEGWIGTISYQFYQEDFQSYLKSRSIINIDVARQIMKLKVCREMSSIEAEGIFKAFLESVTTDDQVIELLANLPQNQGGLFVLASGLYHPSKSVREFTVQLFNRIKQHKAGARFVQDLNHFHKLAYERLSRTSSSTDWSLRSISNFAH</sequence>
<protein>
    <submittedName>
        <fullName evidence="2">Spindle pole body interacting protein</fullName>
    </submittedName>
</protein>
<keyword evidence="3" id="KW-1185">Reference proteome</keyword>
<evidence type="ECO:0000259" key="1">
    <source>
        <dbReference type="PROSITE" id="PS50211"/>
    </source>
</evidence>
<accession>A0A1Y1YSH9</accession>
<dbReference type="Proteomes" id="UP000193498">
    <property type="component" value="Unassembled WGS sequence"/>
</dbReference>
<dbReference type="InterPro" id="IPR012860">
    <property type="entry name" value="Afi1_N"/>
</dbReference>
<organism evidence="2 3">
    <name type="scientific">Basidiobolus meristosporus CBS 931.73</name>
    <dbReference type="NCBI Taxonomy" id="1314790"/>
    <lineage>
        <taxon>Eukaryota</taxon>
        <taxon>Fungi</taxon>
        <taxon>Fungi incertae sedis</taxon>
        <taxon>Zoopagomycota</taxon>
        <taxon>Entomophthoromycotina</taxon>
        <taxon>Basidiobolomycetes</taxon>
        <taxon>Basidiobolales</taxon>
        <taxon>Basidiobolaceae</taxon>
        <taxon>Basidiobolus</taxon>
    </lineage>
</organism>
<dbReference type="EMBL" id="MCFE01000076">
    <property type="protein sequence ID" value="ORY00936.1"/>
    <property type="molecule type" value="Genomic_DNA"/>
</dbReference>
<evidence type="ECO:0000313" key="3">
    <source>
        <dbReference type="Proteomes" id="UP000193498"/>
    </source>
</evidence>
<reference evidence="2 3" key="1">
    <citation type="submission" date="2016-07" db="EMBL/GenBank/DDBJ databases">
        <title>Pervasive Adenine N6-methylation of Active Genes in Fungi.</title>
        <authorList>
            <consortium name="DOE Joint Genome Institute"/>
            <person name="Mondo S.J."/>
            <person name="Dannebaum R.O."/>
            <person name="Kuo R.C."/>
            <person name="Labutti K."/>
            <person name="Haridas S."/>
            <person name="Kuo A."/>
            <person name="Salamov A."/>
            <person name="Ahrendt S.R."/>
            <person name="Lipzen A."/>
            <person name="Sullivan W."/>
            <person name="Andreopoulos W.B."/>
            <person name="Clum A."/>
            <person name="Lindquist E."/>
            <person name="Daum C."/>
            <person name="Ramamoorthy G.K."/>
            <person name="Gryganskyi A."/>
            <person name="Culley D."/>
            <person name="Magnuson J.K."/>
            <person name="James T.Y."/>
            <person name="O'Malley M.A."/>
            <person name="Stajich J.E."/>
            <person name="Spatafora J.W."/>
            <person name="Visel A."/>
            <person name="Grigoriev I.V."/>
        </authorList>
    </citation>
    <scope>NUCLEOTIDE SEQUENCE [LARGE SCALE GENOMIC DNA]</scope>
    <source>
        <strain evidence="2 3">CBS 931.73</strain>
    </source>
</reference>
<proteinExistence type="predicted"/>
<dbReference type="InterPro" id="IPR052809">
    <property type="entry name" value="Actin_polarity_regulatory"/>
</dbReference>
<gene>
    <name evidence="2" type="ORF">K493DRAFT_278408</name>
</gene>
<dbReference type="AlphaFoldDB" id="A0A1Y1YSH9"/>
<dbReference type="PANTHER" id="PTHR28245:SF1">
    <property type="entry name" value="ARF3-INTERACTING PROTEIN 1"/>
    <property type="match status" value="1"/>
</dbReference>
<dbReference type="PROSITE" id="PS50211">
    <property type="entry name" value="DENN"/>
    <property type="match status" value="1"/>
</dbReference>
<dbReference type="GO" id="GO:0051666">
    <property type="term" value="P:actin cortical patch localization"/>
    <property type="evidence" value="ECO:0007669"/>
    <property type="project" value="TreeGrafter"/>
</dbReference>
<evidence type="ECO:0000313" key="2">
    <source>
        <dbReference type="EMBL" id="ORY00936.1"/>
    </source>
</evidence>
<dbReference type="InterPro" id="IPR037516">
    <property type="entry name" value="Tripartite_DENN"/>
</dbReference>